<accession>A0A3B0IZD9</accession>
<evidence type="ECO:0000313" key="2">
    <source>
        <dbReference type="EMBL" id="SPP73714.1"/>
    </source>
</evidence>
<organism evidence="2 3">
    <name type="scientific">Drosophila guanche</name>
    <name type="common">Fruit fly</name>
    <dbReference type="NCBI Taxonomy" id="7266"/>
    <lineage>
        <taxon>Eukaryota</taxon>
        <taxon>Metazoa</taxon>
        <taxon>Ecdysozoa</taxon>
        <taxon>Arthropoda</taxon>
        <taxon>Hexapoda</taxon>
        <taxon>Insecta</taxon>
        <taxon>Pterygota</taxon>
        <taxon>Neoptera</taxon>
        <taxon>Endopterygota</taxon>
        <taxon>Diptera</taxon>
        <taxon>Brachycera</taxon>
        <taxon>Muscomorpha</taxon>
        <taxon>Ephydroidea</taxon>
        <taxon>Drosophilidae</taxon>
        <taxon>Drosophila</taxon>
        <taxon>Sophophora</taxon>
    </lineage>
</organism>
<sequence length="471" mass="52094">MIPRPPTMLMCARMVNRCVTHCLANKSEATLEPQRRFSQACLFKKTPSLCDYRTIGTVESTSKEQMLDQLFQQDEVEAADEYNPAEDSVSVKTLRAGDTSAAAAITFQPRKEYHDIRRSTSTESYESYEDKEAASAAETTNDYDQCINRAVDDIIAGCPVSDAGWFHESWSSYDAEYSLAVDGNAEQSVADKAVHEQATEEGKADTSQLAGDDSPEVWDNTESNDLAGFAQFLESIQDTKSIAASEIEALFKEYISRSNAQMEGQGNANTWVPDRRVYDECMNQAAENITQELKASTLPPDLSVHREATDASQFRMHTQWINEKGVPVDEPVGVQSQESDTENEHQPAAITNFTEFLRRESEAPEAIEPTVQAYRPFRTIEVPADMTTGLDASQNTQPRPAVPIAAGKAREGMHKLPTDKPTVSKGDGAREHTELTEKQSHTLVVLVLQLALDELKSGKANLKTKITLSKP</sequence>
<dbReference type="AlphaFoldDB" id="A0A3B0IZD9"/>
<protein>
    <submittedName>
        <fullName evidence="2">Uncharacterized protein</fullName>
    </submittedName>
</protein>
<evidence type="ECO:0000313" key="3">
    <source>
        <dbReference type="Proteomes" id="UP000268350"/>
    </source>
</evidence>
<feature type="region of interest" description="Disordered" evidence="1">
    <location>
        <begin position="116"/>
        <end position="140"/>
    </location>
</feature>
<gene>
    <name evidence="2" type="ORF">DGUA_6G001227</name>
</gene>
<name>A0A3B0IZD9_DROGU</name>
<proteinExistence type="predicted"/>
<reference evidence="3" key="1">
    <citation type="submission" date="2018-01" db="EMBL/GenBank/DDBJ databases">
        <authorList>
            <person name="Alioto T."/>
            <person name="Alioto T."/>
        </authorList>
    </citation>
    <scope>NUCLEOTIDE SEQUENCE [LARGE SCALE GENOMIC DNA]</scope>
</reference>
<feature type="compositionally biased region" description="Basic and acidic residues" evidence="1">
    <location>
        <begin position="427"/>
        <end position="436"/>
    </location>
</feature>
<dbReference type="EMBL" id="OUUW01000001">
    <property type="protein sequence ID" value="SPP73714.1"/>
    <property type="molecule type" value="Genomic_DNA"/>
</dbReference>
<evidence type="ECO:0000256" key="1">
    <source>
        <dbReference type="SAM" id="MobiDB-lite"/>
    </source>
</evidence>
<feature type="region of interest" description="Disordered" evidence="1">
    <location>
        <begin position="192"/>
        <end position="221"/>
    </location>
</feature>
<keyword evidence="3" id="KW-1185">Reference proteome</keyword>
<feature type="compositionally biased region" description="Basic and acidic residues" evidence="1">
    <location>
        <begin position="192"/>
        <end position="204"/>
    </location>
</feature>
<dbReference type="Proteomes" id="UP000268350">
    <property type="component" value="Unassembled WGS sequence"/>
</dbReference>
<dbReference type="OMA" id="DECMNQA"/>
<feature type="region of interest" description="Disordered" evidence="1">
    <location>
        <begin position="414"/>
        <end position="436"/>
    </location>
</feature>